<keyword evidence="2" id="KW-0732">Signal</keyword>
<dbReference type="RefSeq" id="WP_147043864.1">
    <property type="nucleotide sequence ID" value="NZ_BAABIR010000001.1"/>
</dbReference>
<dbReference type="EMBL" id="VOQQ01000001">
    <property type="protein sequence ID" value="TXC64441.1"/>
    <property type="molecule type" value="Genomic_DNA"/>
</dbReference>
<feature type="region of interest" description="Disordered" evidence="1">
    <location>
        <begin position="17"/>
        <end position="51"/>
    </location>
</feature>
<comment type="caution">
    <text evidence="3">The sequence shown here is derived from an EMBL/GenBank/DDBJ whole genome shotgun (WGS) entry which is preliminary data.</text>
</comment>
<dbReference type="Proteomes" id="UP000321249">
    <property type="component" value="Unassembled WGS sequence"/>
</dbReference>
<proteinExistence type="predicted"/>
<feature type="chain" id="PRO_5022867024" description="Secreted protein" evidence="2">
    <location>
        <begin position="20"/>
        <end position="87"/>
    </location>
</feature>
<reference evidence="3 4" key="1">
    <citation type="journal article" date="2015" name="J. Microbiol.">
        <title>Sphingosinicella ginsenosidimutans sp. nov., with ginsenoside converting activity.</title>
        <authorList>
            <person name="Kim J.K."/>
            <person name="Kang M.S."/>
            <person name="Park S.C."/>
            <person name="Kim K.M."/>
            <person name="Choi K."/>
            <person name="Yoon M.H."/>
            <person name="Im W.T."/>
        </authorList>
    </citation>
    <scope>NUCLEOTIDE SEQUENCE [LARGE SCALE GENOMIC DNA]</scope>
    <source>
        <strain evidence="3 4">BS-11</strain>
    </source>
</reference>
<name>A0A5C6TWY5_9SPHN</name>
<evidence type="ECO:0000313" key="4">
    <source>
        <dbReference type="Proteomes" id="UP000321249"/>
    </source>
</evidence>
<protein>
    <recommendedName>
        <fullName evidence="5">Secreted protein</fullName>
    </recommendedName>
</protein>
<gene>
    <name evidence="3" type="ORF">FRZ32_12735</name>
</gene>
<evidence type="ECO:0000313" key="3">
    <source>
        <dbReference type="EMBL" id="TXC64441.1"/>
    </source>
</evidence>
<keyword evidence="4" id="KW-1185">Reference proteome</keyword>
<feature type="compositionally biased region" description="Basic and acidic residues" evidence="1">
    <location>
        <begin position="39"/>
        <end position="51"/>
    </location>
</feature>
<evidence type="ECO:0000256" key="1">
    <source>
        <dbReference type="SAM" id="MobiDB-lite"/>
    </source>
</evidence>
<sequence length="87" mass="9426">MKALLAVSSAMLLAAPSFAQNGPTPGVHIDQGITSGPSDSRRSGDTNERGERLICRTQSNTSVSRMGARRVCHTSAEWREIARRDQD</sequence>
<dbReference type="AlphaFoldDB" id="A0A5C6TWY5"/>
<evidence type="ECO:0008006" key="5">
    <source>
        <dbReference type="Google" id="ProtNLM"/>
    </source>
</evidence>
<dbReference type="OrthoDB" id="7452412at2"/>
<accession>A0A5C6TWY5</accession>
<organism evidence="3 4">
    <name type="scientific">Allosphingosinicella ginsenosidimutans</name>
    <dbReference type="NCBI Taxonomy" id="1176539"/>
    <lineage>
        <taxon>Bacteria</taxon>
        <taxon>Pseudomonadati</taxon>
        <taxon>Pseudomonadota</taxon>
        <taxon>Alphaproteobacteria</taxon>
        <taxon>Sphingomonadales</taxon>
        <taxon>Sphingomonadaceae</taxon>
        <taxon>Allosphingosinicella</taxon>
    </lineage>
</organism>
<evidence type="ECO:0000256" key="2">
    <source>
        <dbReference type="SAM" id="SignalP"/>
    </source>
</evidence>
<feature type="signal peptide" evidence="2">
    <location>
        <begin position="1"/>
        <end position="19"/>
    </location>
</feature>